<dbReference type="KEGG" id="masz:C9I28_19105"/>
<dbReference type="OrthoDB" id="2641450at2"/>
<evidence type="ECO:0000313" key="2">
    <source>
        <dbReference type="EMBL" id="AVR97516.1"/>
    </source>
</evidence>
<protein>
    <recommendedName>
        <fullName evidence="1">AMP-dependent synthetase/ligase domain-containing protein</fullName>
    </recommendedName>
</protein>
<dbReference type="EMBL" id="CP028324">
    <property type="protein sequence ID" value="AVR97516.1"/>
    <property type="molecule type" value="Genomic_DNA"/>
</dbReference>
<dbReference type="PANTHER" id="PTHR45527:SF1">
    <property type="entry name" value="FATTY ACID SYNTHASE"/>
    <property type="match status" value="1"/>
</dbReference>
<dbReference type="Proteomes" id="UP000240505">
    <property type="component" value="Chromosome"/>
</dbReference>
<dbReference type="GO" id="GO:0031177">
    <property type="term" value="F:phosphopantetheine binding"/>
    <property type="evidence" value="ECO:0007669"/>
    <property type="project" value="TreeGrafter"/>
</dbReference>
<dbReference type="SUPFAM" id="SSF56801">
    <property type="entry name" value="Acetyl-CoA synthetase-like"/>
    <property type="match status" value="1"/>
</dbReference>
<feature type="domain" description="AMP-dependent synthetase/ligase" evidence="1">
    <location>
        <begin position="86"/>
        <end position="189"/>
    </location>
</feature>
<dbReference type="GO" id="GO:0043041">
    <property type="term" value="P:amino acid activation for nonribosomal peptide biosynthetic process"/>
    <property type="evidence" value="ECO:0007669"/>
    <property type="project" value="TreeGrafter"/>
</dbReference>
<dbReference type="PANTHER" id="PTHR45527">
    <property type="entry name" value="NONRIBOSOMAL PEPTIDE SYNTHETASE"/>
    <property type="match status" value="1"/>
</dbReference>
<keyword evidence="3" id="KW-1185">Reference proteome</keyword>
<reference evidence="2 3" key="1">
    <citation type="submission" date="2018-03" db="EMBL/GenBank/DDBJ databases">
        <title>Massilia armeniaca sp. nov., isolated from desert soil.</title>
        <authorList>
            <person name="Huang H."/>
            <person name="Ren M."/>
        </authorList>
    </citation>
    <scope>NUCLEOTIDE SEQUENCE [LARGE SCALE GENOMIC DNA]</scope>
    <source>
        <strain evidence="2 3">ZMN-3</strain>
    </source>
</reference>
<dbReference type="Gene3D" id="3.40.50.980">
    <property type="match status" value="2"/>
</dbReference>
<dbReference type="Pfam" id="PF00501">
    <property type="entry name" value="AMP-binding"/>
    <property type="match status" value="1"/>
</dbReference>
<sequence length="307" mass="32061">MNLSPAASRWSDCQDRSTVMNQLVHLPAIAIAAVDLPAMRPFATGTRWLRTSRTPMAMLSRGRCRAQAGAAGPASALPEGGVHRLFERQAARAPGAIAIRTDDGNWTYGRLNAAANVLARRLRRQGVRPGHAVATVLERSARLVAAALAIVKCGATHVPLDPHATPAWLAHVLADSAAQAVLADAARLPQLAGGPVALAVNGAVQPRDSRNLHVEAPAGTPACMLYPAASSGKSLGHGLPHATLARLAARNGYAEFGATDCVAFAGGSPADVAALELWGRCWRAAALPSCPVTWTTTAWRPRCTGMR</sequence>
<accession>A0A2R4CD28</accession>
<name>A0A2R4CD28_9BURK</name>
<organism evidence="2 3">
    <name type="scientific">Pseudoduganella armeniaca</name>
    <dbReference type="NCBI Taxonomy" id="2072590"/>
    <lineage>
        <taxon>Bacteria</taxon>
        <taxon>Pseudomonadati</taxon>
        <taxon>Pseudomonadota</taxon>
        <taxon>Betaproteobacteria</taxon>
        <taxon>Burkholderiales</taxon>
        <taxon>Oxalobacteraceae</taxon>
        <taxon>Telluria group</taxon>
        <taxon>Pseudoduganella</taxon>
    </lineage>
</organism>
<evidence type="ECO:0000313" key="3">
    <source>
        <dbReference type="Proteomes" id="UP000240505"/>
    </source>
</evidence>
<evidence type="ECO:0000259" key="1">
    <source>
        <dbReference type="Pfam" id="PF00501"/>
    </source>
</evidence>
<dbReference type="GO" id="GO:0005737">
    <property type="term" value="C:cytoplasm"/>
    <property type="evidence" value="ECO:0007669"/>
    <property type="project" value="TreeGrafter"/>
</dbReference>
<dbReference type="AlphaFoldDB" id="A0A2R4CD28"/>
<gene>
    <name evidence="2" type="ORF">C9I28_19105</name>
</gene>
<dbReference type="InterPro" id="IPR000873">
    <property type="entry name" value="AMP-dep_synth/lig_dom"/>
</dbReference>
<proteinExistence type="predicted"/>
<dbReference type="GO" id="GO:0044550">
    <property type="term" value="P:secondary metabolite biosynthetic process"/>
    <property type="evidence" value="ECO:0007669"/>
    <property type="project" value="TreeGrafter"/>
</dbReference>